<organism evidence="2 3">
    <name type="scientific">Ferrimonas sediminum</name>
    <dbReference type="NCBI Taxonomy" id="718193"/>
    <lineage>
        <taxon>Bacteria</taxon>
        <taxon>Pseudomonadati</taxon>
        <taxon>Pseudomonadota</taxon>
        <taxon>Gammaproteobacteria</taxon>
        <taxon>Alteromonadales</taxon>
        <taxon>Ferrimonadaceae</taxon>
        <taxon>Ferrimonas</taxon>
    </lineage>
</organism>
<feature type="chain" id="PRO_5011552036" description="Amidohydrolase family protein" evidence="1">
    <location>
        <begin position="28"/>
        <end position="98"/>
    </location>
</feature>
<dbReference type="OrthoDB" id="9766983at2"/>
<dbReference type="EMBL" id="FNEM01000002">
    <property type="protein sequence ID" value="SDI55568.1"/>
    <property type="molecule type" value="Genomic_DNA"/>
</dbReference>
<reference evidence="3" key="1">
    <citation type="submission" date="2016-10" db="EMBL/GenBank/DDBJ databases">
        <authorList>
            <person name="Varghese N."/>
            <person name="Submissions S."/>
        </authorList>
    </citation>
    <scope>NUCLEOTIDE SEQUENCE [LARGE SCALE GENOMIC DNA]</scope>
    <source>
        <strain evidence="3">DSM 23317</strain>
    </source>
</reference>
<evidence type="ECO:0008006" key="4">
    <source>
        <dbReference type="Google" id="ProtNLM"/>
    </source>
</evidence>
<evidence type="ECO:0000313" key="2">
    <source>
        <dbReference type="EMBL" id="SDI55568.1"/>
    </source>
</evidence>
<proteinExistence type="predicted"/>
<gene>
    <name evidence="2" type="ORF">SAMN04488540_10276</name>
</gene>
<sequence>MPLPAVRLRCRLLFQVLTCAASLPVIAGPTQPVSPIAAVTGHYRAFTHATLIPAPGQQLEDATLVIKDGKIVFNQKVTRFQQAPWRSIPKEKHLPRLY</sequence>
<keyword evidence="1" id="KW-0732">Signal</keyword>
<evidence type="ECO:0000256" key="1">
    <source>
        <dbReference type="SAM" id="SignalP"/>
    </source>
</evidence>
<protein>
    <recommendedName>
        <fullName evidence="4">Amidohydrolase family protein</fullName>
    </recommendedName>
</protein>
<dbReference type="RefSeq" id="WP_090361605.1">
    <property type="nucleotide sequence ID" value="NZ_FNEM01000002.1"/>
</dbReference>
<keyword evidence="3" id="KW-1185">Reference proteome</keyword>
<evidence type="ECO:0000313" key="3">
    <source>
        <dbReference type="Proteomes" id="UP000199527"/>
    </source>
</evidence>
<accession>A0A1G8LIU9</accession>
<name>A0A1G8LIU9_9GAMM</name>
<feature type="signal peptide" evidence="1">
    <location>
        <begin position="1"/>
        <end position="27"/>
    </location>
</feature>
<dbReference type="AlphaFoldDB" id="A0A1G8LIU9"/>
<dbReference type="Proteomes" id="UP000199527">
    <property type="component" value="Unassembled WGS sequence"/>
</dbReference>